<dbReference type="PANTHER" id="PTHR30537:SF5">
    <property type="entry name" value="HTH-TYPE TRANSCRIPTIONAL ACTIVATOR TTDR-RELATED"/>
    <property type="match status" value="1"/>
</dbReference>
<dbReference type="KEGG" id="jag:GJA_2899"/>
<evidence type="ECO:0000256" key="3">
    <source>
        <dbReference type="ARBA" id="ARBA00023125"/>
    </source>
</evidence>
<protein>
    <submittedName>
        <fullName evidence="6">Bacterial regulatory helix-turn-helix, lysR family protein</fullName>
    </submittedName>
</protein>
<gene>
    <name evidence="6" type="ORF">GJA_2899</name>
</gene>
<dbReference type="InterPro" id="IPR000847">
    <property type="entry name" value="LysR_HTH_N"/>
</dbReference>
<dbReference type="InterPro" id="IPR005119">
    <property type="entry name" value="LysR_subst-bd"/>
</dbReference>
<feature type="domain" description="HTH lysR-type" evidence="5">
    <location>
        <begin position="63"/>
        <end position="114"/>
    </location>
</feature>
<proteinExistence type="inferred from homology"/>
<dbReference type="InterPro" id="IPR036388">
    <property type="entry name" value="WH-like_DNA-bd_sf"/>
</dbReference>
<dbReference type="eggNOG" id="COG0583">
    <property type="taxonomic scope" value="Bacteria"/>
</dbReference>
<dbReference type="CDD" id="cd08474">
    <property type="entry name" value="PBP2_CrgA_like_5"/>
    <property type="match status" value="1"/>
</dbReference>
<sequence>MADAGVDGDYKHLHCAVGSGSGIDKAGSAILAANVKYTIKKFPINSRPTYSHIMKTSAFDGVEAFLAVAELKSFTTAAARLGITPTAVSKAVKLLEQRHGVILFQRTTRNVALTEAGLSLFAGMRPAAAQIGDAFAALNAYRDRPSGTLRLTVPRALGALVMQPLASRMRQNCPDVKLDISLDDGTVDLVEQGYDAGIRLGQSVAQDMVAIRLTPDLSWSVVGAPSYFAAHGRPATPEQLVRHETIRYRFLTSGTLPRWKFIEQGQAFHVETSGGLIVNDTTLIAHFARQGLGLAYMADMEIAGDVAAGRLERVLESYIPATPGLYLYFPVRTQHQPKLRALIDLAAQLAY</sequence>
<keyword evidence="7" id="KW-1185">Reference proteome</keyword>
<dbReference type="GO" id="GO:0003700">
    <property type="term" value="F:DNA-binding transcription factor activity"/>
    <property type="evidence" value="ECO:0007669"/>
    <property type="project" value="InterPro"/>
</dbReference>
<organism evidence="6 7">
    <name type="scientific">Janthinobacterium agaricidamnosum NBRC 102515 = DSM 9628</name>
    <dbReference type="NCBI Taxonomy" id="1349767"/>
    <lineage>
        <taxon>Bacteria</taxon>
        <taxon>Pseudomonadati</taxon>
        <taxon>Pseudomonadota</taxon>
        <taxon>Betaproteobacteria</taxon>
        <taxon>Burkholderiales</taxon>
        <taxon>Oxalobacteraceae</taxon>
        <taxon>Janthinobacterium</taxon>
    </lineage>
</organism>
<evidence type="ECO:0000256" key="2">
    <source>
        <dbReference type="ARBA" id="ARBA00023015"/>
    </source>
</evidence>
<dbReference type="Gene3D" id="3.40.190.290">
    <property type="match status" value="1"/>
</dbReference>
<dbReference type="InterPro" id="IPR036390">
    <property type="entry name" value="WH_DNA-bd_sf"/>
</dbReference>
<dbReference type="Gene3D" id="1.10.10.10">
    <property type="entry name" value="Winged helix-like DNA-binding domain superfamily/Winged helix DNA-binding domain"/>
    <property type="match status" value="1"/>
</dbReference>
<evidence type="ECO:0000259" key="5">
    <source>
        <dbReference type="PROSITE" id="PS50931"/>
    </source>
</evidence>
<keyword evidence="2" id="KW-0805">Transcription regulation</keyword>
<dbReference type="Pfam" id="PF03466">
    <property type="entry name" value="LysR_substrate"/>
    <property type="match status" value="1"/>
</dbReference>
<keyword evidence="3" id="KW-0238">DNA-binding</keyword>
<evidence type="ECO:0000256" key="4">
    <source>
        <dbReference type="ARBA" id="ARBA00023163"/>
    </source>
</evidence>
<dbReference type="HOGENOM" id="CLU_039613_16_1_4"/>
<comment type="similarity">
    <text evidence="1">Belongs to the LysR transcriptional regulatory family.</text>
</comment>
<evidence type="ECO:0000313" key="7">
    <source>
        <dbReference type="Proteomes" id="UP000027604"/>
    </source>
</evidence>
<dbReference type="Proteomes" id="UP000027604">
    <property type="component" value="Chromosome I"/>
</dbReference>
<dbReference type="Pfam" id="PF00126">
    <property type="entry name" value="HTH_1"/>
    <property type="match status" value="1"/>
</dbReference>
<dbReference type="GO" id="GO:0003677">
    <property type="term" value="F:DNA binding"/>
    <property type="evidence" value="ECO:0007669"/>
    <property type="project" value="UniProtKB-KW"/>
</dbReference>
<dbReference type="PANTHER" id="PTHR30537">
    <property type="entry name" value="HTH-TYPE TRANSCRIPTIONAL REGULATOR"/>
    <property type="match status" value="1"/>
</dbReference>
<accession>W0V859</accession>
<reference evidence="6 7" key="1">
    <citation type="journal article" date="2015" name="Genome Announc.">
        <title>Genome Sequence of Mushroom Soft-Rot Pathogen Janthinobacterium agaricidamnosum.</title>
        <authorList>
            <person name="Graupner K."/>
            <person name="Lackner G."/>
            <person name="Hertweck C."/>
        </authorList>
    </citation>
    <scope>NUCLEOTIDE SEQUENCE [LARGE SCALE GENOMIC DNA]</scope>
    <source>
        <strain evidence="7">NBRC 102515 / DSM 9628</strain>
    </source>
</reference>
<name>W0V859_9BURK</name>
<dbReference type="InterPro" id="IPR058163">
    <property type="entry name" value="LysR-type_TF_proteobact-type"/>
</dbReference>
<dbReference type="SUPFAM" id="SSF53850">
    <property type="entry name" value="Periplasmic binding protein-like II"/>
    <property type="match status" value="1"/>
</dbReference>
<evidence type="ECO:0000256" key="1">
    <source>
        <dbReference type="ARBA" id="ARBA00009437"/>
    </source>
</evidence>
<dbReference type="PROSITE" id="PS50931">
    <property type="entry name" value="HTH_LYSR"/>
    <property type="match status" value="1"/>
</dbReference>
<dbReference type="SUPFAM" id="SSF46785">
    <property type="entry name" value="Winged helix' DNA-binding domain"/>
    <property type="match status" value="1"/>
</dbReference>
<keyword evidence="4" id="KW-0804">Transcription</keyword>
<dbReference type="STRING" id="1349767.GJA_2899"/>
<dbReference type="FunFam" id="1.10.10.10:FF:000001">
    <property type="entry name" value="LysR family transcriptional regulator"/>
    <property type="match status" value="1"/>
</dbReference>
<evidence type="ECO:0000313" key="6">
    <source>
        <dbReference type="EMBL" id="CDG83528.1"/>
    </source>
</evidence>
<dbReference type="EMBL" id="HG322949">
    <property type="protein sequence ID" value="CDG83528.1"/>
    <property type="molecule type" value="Genomic_DNA"/>
</dbReference>
<dbReference type="AlphaFoldDB" id="W0V859"/>
<dbReference type="PATRIC" id="fig|1349767.4.peg.4614"/>